<dbReference type="OMA" id="WMKIMEY"/>
<dbReference type="STRING" id="400682.A0A1X7V930"/>
<dbReference type="EnsemblMetazoa" id="XM_003385170.3">
    <property type="protein sequence ID" value="XP_003385218.1"/>
    <property type="gene ID" value="LOC100633632"/>
</dbReference>
<dbReference type="FunCoup" id="A0A1X7V930">
    <property type="interactions" value="112"/>
</dbReference>
<dbReference type="GO" id="GO:0016197">
    <property type="term" value="P:endosomal transport"/>
    <property type="evidence" value="ECO:0007669"/>
    <property type="project" value="TreeGrafter"/>
</dbReference>
<dbReference type="Proteomes" id="UP000007879">
    <property type="component" value="Unassembled WGS sequence"/>
</dbReference>
<gene>
    <name evidence="3" type="primary">100633632</name>
</gene>
<evidence type="ECO:0000313" key="3">
    <source>
        <dbReference type="EnsemblMetazoa" id="Aqu2.1.36511_001"/>
    </source>
</evidence>
<evidence type="ECO:0000313" key="4">
    <source>
        <dbReference type="Proteomes" id="UP000007879"/>
    </source>
</evidence>
<dbReference type="InterPro" id="IPR009395">
    <property type="entry name" value="BLOC1S1"/>
</dbReference>
<evidence type="ECO:0000256" key="1">
    <source>
        <dbReference type="ARBA" id="ARBA00007133"/>
    </source>
</evidence>
<proteinExistence type="inferred from homology"/>
<sequence length="128" mass="14820">MLSRIVKEHQEKQSSLREEQEKKKRLAIAAVQACTNSMVDCLNEGVERAYENQRKLDKESKALQLHSAKYVKQTTQWLNLVEGFHKNLKSLGDLEQWAKTIERDMKTVMGTLEYAYHGTDEVHVVKDS</sequence>
<dbReference type="OrthoDB" id="20018at2759"/>
<protein>
    <recommendedName>
        <fullName evidence="2">Biogenesis of lysosome-related organelles complex 1 subunit 1</fullName>
    </recommendedName>
</protein>
<reference evidence="4" key="1">
    <citation type="journal article" date="2010" name="Nature">
        <title>The Amphimedon queenslandica genome and the evolution of animal complexity.</title>
        <authorList>
            <person name="Srivastava M."/>
            <person name="Simakov O."/>
            <person name="Chapman J."/>
            <person name="Fahey B."/>
            <person name="Gauthier M.E."/>
            <person name="Mitros T."/>
            <person name="Richards G.S."/>
            <person name="Conaco C."/>
            <person name="Dacre M."/>
            <person name="Hellsten U."/>
            <person name="Larroux C."/>
            <person name="Putnam N.H."/>
            <person name="Stanke M."/>
            <person name="Adamska M."/>
            <person name="Darling A."/>
            <person name="Degnan S.M."/>
            <person name="Oakley T.H."/>
            <person name="Plachetzki D.C."/>
            <person name="Zhai Y."/>
            <person name="Adamski M."/>
            <person name="Calcino A."/>
            <person name="Cummins S.F."/>
            <person name="Goodstein D.M."/>
            <person name="Harris C."/>
            <person name="Jackson D.J."/>
            <person name="Leys S.P."/>
            <person name="Shu S."/>
            <person name="Woodcroft B.J."/>
            <person name="Vervoort M."/>
            <person name="Kosik K.S."/>
            <person name="Manning G."/>
            <person name="Degnan B.M."/>
            <person name="Rokhsar D.S."/>
        </authorList>
    </citation>
    <scope>NUCLEOTIDE SEQUENCE [LARGE SCALE GENOMIC DNA]</scope>
</reference>
<dbReference type="Pfam" id="PF06320">
    <property type="entry name" value="GCN5L1"/>
    <property type="match status" value="1"/>
</dbReference>
<dbReference type="PANTHER" id="PTHR13073">
    <property type="entry name" value="BLOC-1 COMPLEX SUBUNIT 1"/>
    <property type="match status" value="1"/>
</dbReference>
<dbReference type="InParanoid" id="A0A1X7V930"/>
<keyword evidence="4" id="KW-1185">Reference proteome</keyword>
<comment type="similarity">
    <text evidence="1">Belongs to the BLOC1S1 family.</text>
</comment>
<dbReference type="PANTHER" id="PTHR13073:SF0">
    <property type="entry name" value="BIOGENESIS OF LYSOSOME-RELATED ORGANELLES COMPLEX 1 SUBUNIT 1"/>
    <property type="match status" value="1"/>
</dbReference>
<dbReference type="AlphaFoldDB" id="A0A1X7V930"/>
<name>A0A1X7V930_AMPQE</name>
<reference evidence="3" key="2">
    <citation type="submission" date="2017-05" db="UniProtKB">
        <authorList>
            <consortium name="EnsemblMetazoa"/>
        </authorList>
    </citation>
    <scope>IDENTIFICATION</scope>
</reference>
<dbReference type="eggNOG" id="KOG3390">
    <property type="taxonomic scope" value="Eukaryota"/>
</dbReference>
<accession>A0A1X7V930</accession>
<evidence type="ECO:0000256" key="2">
    <source>
        <dbReference type="ARBA" id="ARBA00019577"/>
    </source>
</evidence>
<organism evidence="3">
    <name type="scientific">Amphimedon queenslandica</name>
    <name type="common">Sponge</name>
    <dbReference type="NCBI Taxonomy" id="400682"/>
    <lineage>
        <taxon>Eukaryota</taxon>
        <taxon>Metazoa</taxon>
        <taxon>Porifera</taxon>
        <taxon>Demospongiae</taxon>
        <taxon>Heteroscleromorpha</taxon>
        <taxon>Haplosclerida</taxon>
        <taxon>Niphatidae</taxon>
        <taxon>Amphimedon</taxon>
    </lineage>
</organism>
<dbReference type="KEGG" id="aqu:100633632"/>
<dbReference type="EnsemblMetazoa" id="Aqu2.1.36511_001">
    <property type="protein sequence ID" value="Aqu2.1.36511_001"/>
    <property type="gene ID" value="Aqu2.1.36511"/>
</dbReference>
<dbReference type="GO" id="GO:0031083">
    <property type="term" value="C:BLOC-1 complex"/>
    <property type="evidence" value="ECO:0007669"/>
    <property type="project" value="InterPro"/>
</dbReference>